<protein>
    <submittedName>
        <fullName evidence="1">cDNA FLJ25553 fis, clone JTH02483</fullName>
    </submittedName>
</protein>
<name>Q8N7H7_HUMAN</name>
<dbReference type="EMBL" id="AK098419">
    <property type="protein sequence ID" value="BAC05303.1"/>
    <property type="molecule type" value="mRNA"/>
</dbReference>
<proteinExistence type="evidence at transcript level"/>
<evidence type="ECO:0000313" key="1">
    <source>
        <dbReference type="EMBL" id="BAC05303.1"/>
    </source>
</evidence>
<organism evidence="1">
    <name type="scientific">Homo sapiens</name>
    <name type="common">Human</name>
    <dbReference type="NCBI Taxonomy" id="9606"/>
    <lineage>
        <taxon>Eukaryota</taxon>
        <taxon>Metazoa</taxon>
        <taxon>Chordata</taxon>
        <taxon>Craniata</taxon>
        <taxon>Vertebrata</taxon>
        <taxon>Euteleostomi</taxon>
        <taxon>Mammalia</taxon>
        <taxon>Eutheria</taxon>
        <taxon>Euarchontoglires</taxon>
        <taxon>Primates</taxon>
        <taxon>Haplorrhini</taxon>
        <taxon>Catarrhini</taxon>
        <taxon>Hominidae</taxon>
        <taxon>Homo</taxon>
    </lineage>
</organism>
<sequence>MSVVRILVWNRNFCYSTEKAQCLFQVDPIPFPDSRKVPPALADVGPFSISLRFHPSLHVARLGLVGAYSLLVPHSLPVSGLGPQSKERKWKSGGREDVSVRCGWQKQPSGQPRERHCHQRLAVPLIPCIIAL</sequence>
<accession>Q8N7H7</accession>
<dbReference type="AlphaFoldDB" id="Q8N7H7"/>
<reference evidence="1" key="1">
    <citation type="submission" date="2002-07" db="EMBL/GenBank/DDBJ databases">
        <title>NEDO human cDNA sequencing project.</title>
        <authorList>
            <person name="Ninomiya K."/>
            <person name="Wagatsuma M."/>
            <person name="Kanda K."/>
            <person name="Kondo H."/>
            <person name="Yokoi T."/>
            <person name="Kodaira H."/>
            <person name="Furuya T."/>
            <person name="Takahashi M."/>
            <person name="Kikkawa E."/>
            <person name="Omura Y."/>
            <person name="Abe K."/>
            <person name="Kamihara K."/>
            <person name="Katsuta N."/>
            <person name="Sato K."/>
            <person name="Tanikawa M."/>
            <person name="Yamazaki M."/>
            <person name="Suzuki Y."/>
            <person name="Hata H."/>
            <person name="Nakagawa K."/>
            <person name="Mizuno S."/>
            <person name="Morinaga M."/>
            <person name="Kawamura M."/>
            <person name="Sugiyama T."/>
            <person name="Irie R."/>
            <person name="Otsuki T."/>
            <person name="Sato H."/>
            <person name="Nishikawa T."/>
            <person name="Sugiyama A."/>
            <person name="Kawakami B."/>
            <person name="Nagai K."/>
            <person name="Isogai T."/>
            <person name="Sugano S."/>
        </authorList>
    </citation>
    <scope>NUCLEOTIDE SEQUENCE</scope>
    <source>
        <tissue evidence="1">Thyroid</tissue>
    </source>
</reference>